<dbReference type="PANTHER" id="PTHR10192">
    <property type="entry name" value="MOLYBDOPTERIN BIOSYNTHESIS PROTEIN"/>
    <property type="match status" value="1"/>
</dbReference>
<keyword evidence="1" id="KW-0479">Metal-binding</keyword>
<evidence type="ECO:0000259" key="2">
    <source>
        <dbReference type="Pfam" id="PF03454"/>
    </source>
</evidence>
<dbReference type="InterPro" id="IPR036425">
    <property type="entry name" value="MoaB/Mog-like_dom_sf"/>
</dbReference>
<dbReference type="SUPFAM" id="SSF53218">
    <property type="entry name" value="Molybdenum cofactor biosynthesis proteins"/>
    <property type="match status" value="1"/>
</dbReference>
<comment type="pathway">
    <text evidence="1">Cofactor biosynthesis; molybdopterin biosynthesis.</text>
</comment>
<comment type="cofactor">
    <cofactor evidence="1">
        <name>Mg(2+)</name>
        <dbReference type="ChEBI" id="CHEBI:18420"/>
    </cofactor>
</comment>
<dbReference type="Proteomes" id="UP001634393">
    <property type="component" value="Unassembled WGS sequence"/>
</dbReference>
<dbReference type="AlphaFoldDB" id="A0ABD3SWB5"/>
<dbReference type="EMBL" id="JBJXBP010000005">
    <property type="protein sequence ID" value="KAL3828909.1"/>
    <property type="molecule type" value="Genomic_DNA"/>
</dbReference>
<dbReference type="Pfam" id="PF03454">
    <property type="entry name" value="MoeA_C"/>
    <property type="match status" value="1"/>
</dbReference>
<comment type="caution">
    <text evidence="3">The sequence shown here is derived from an EMBL/GenBank/DDBJ whole genome shotgun (WGS) entry which is preliminary data.</text>
</comment>
<proteinExistence type="inferred from homology"/>
<dbReference type="SUPFAM" id="SSF63867">
    <property type="entry name" value="MoeA C-terminal domain-like"/>
    <property type="match status" value="1"/>
</dbReference>
<dbReference type="GO" id="GO:0061598">
    <property type="term" value="F:molybdopterin adenylyltransferase activity"/>
    <property type="evidence" value="ECO:0007669"/>
    <property type="project" value="UniProtKB-UniRule"/>
</dbReference>
<accession>A0ABD3SWB5</accession>
<dbReference type="Gene3D" id="2.40.340.10">
    <property type="entry name" value="MoeA, C-terminal, domain IV"/>
    <property type="match status" value="1"/>
</dbReference>
<feature type="domain" description="MoeA C-terminal" evidence="2">
    <location>
        <begin position="196"/>
        <end position="234"/>
    </location>
</feature>
<dbReference type="InterPro" id="IPR038987">
    <property type="entry name" value="MoeA-like"/>
</dbReference>
<keyword evidence="1" id="KW-0501">Molybdenum cofactor biosynthesis</keyword>
<dbReference type="GO" id="GO:0006777">
    <property type="term" value="P:Mo-molybdopterin cofactor biosynthetic process"/>
    <property type="evidence" value="ECO:0007669"/>
    <property type="project" value="UniProtKB-UniRule"/>
</dbReference>
<protein>
    <recommendedName>
        <fullName evidence="1">Molybdopterin biosynthesis protein CNX1</fullName>
    </recommendedName>
    <alternativeName>
        <fullName evidence="1">Molybdenum cofactor biosynthesis enzyme CNX1</fullName>
    </alternativeName>
    <domain>
        <recommendedName>
            <fullName evidence="1">Molybdopterin molybdenumtransferase</fullName>
            <shortName evidence="1">MPT Mo-transferase</shortName>
            <ecNumber evidence="1">2.10.1.1</ecNumber>
        </recommendedName>
        <alternativeName>
            <fullName evidence="1">Domain E</fullName>
        </alternativeName>
    </domain>
    <domain>
        <recommendedName>
            <fullName evidence="1">Molybdopterin adenylyltransferase</fullName>
            <shortName evidence="1">MPT adenylyltransferase</shortName>
            <ecNumber evidence="1">2.7.7.75</ecNumber>
        </recommendedName>
        <alternativeName>
            <fullName evidence="1">Domain G</fullName>
        </alternativeName>
    </domain>
</protein>
<dbReference type="Gene3D" id="3.40.980.10">
    <property type="entry name" value="MoaB/Mog-like domain"/>
    <property type="match status" value="1"/>
</dbReference>
<dbReference type="GO" id="GO:0005524">
    <property type="term" value="F:ATP binding"/>
    <property type="evidence" value="ECO:0007669"/>
    <property type="project" value="UniProtKB-UniRule"/>
</dbReference>
<dbReference type="InterPro" id="IPR005111">
    <property type="entry name" value="MoeA_C_domain_IV"/>
</dbReference>
<dbReference type="PANTHER" id="PTHR10192:SF5">
    <property type="entry name" value="GEPHYRIN"/>
    <property type="match status" value="1"/>
</dbReference>
<keyword evidence="1" id="KW-0500">Molybdenum</keyword>
<gene>
    <name evidence="3" type="ORF">ACJIZ3_017711</name>
</gene>
<evidence type="ECO:0000313" key="4">
    <source>
        <dbReference type="Proteomes" id="UP001634393"/>
    </source>
</evidence>
<keyword evidence="4" id="KW-1185">Reference proteome</keyword>
<organism evidence="3 4">
    <name type="scientific">Penstemon smallii</name>
    <dbReference type="NCBI Taxonomy" id="265156"/>
    <lineage>
        <taxon>Eukaryota</taxon>
        <taxon>Viridiplantae</taxon>
        <taxon>Streptophyta</taxon>
        <taxon>Embryophyta</taxon>
        <taxon>Tracheophyta</taxon>
        <taxon>Spermatophyta</taxon>
        <taxon>Magnoliopsida</taxon>
        <taxon>eudicotyledons</taxon>
        <taxon>Gunneridae</taxon>
        <taxon>Pentapetalae</taxon>
        <taxon>asterids</taxon>
        <taxon>lamiids</taxon>
        <taxon>Lamiales</taxon>
        <taxon>Plantaginaceae</taxon>
        <taxon>Cheloneae</taxon>
        <taxon>Penstemon</taxon>
    </lineage>
</organism>
<sequence length="254" mass="27867">MQLYRYFLPPRLQCFPQVMNSTCEFVIFHGSINVYPIVSWSLVKVIGNQLAVAFIIITMILPVAVQQQCDVLDLGISLNRYLKFFASWLSSTVTEHWCKIVVEVCMKPGKPLTFAEILPGSTESRAENKILAFGLPGNPVSCLVCFHLFVVPAIRLITGWTHPHLPRVRACLKQSIKTDPVRTESSCHYQVGKHVGFVAKSTGHQISSRFLSMNLANALLELPPGGNLIPSGTSAVPTIISDLSGFAGTSTLPS</sequence>
<evidence type="ECO:0000256" key="1">
    <source>
        <dbReference type="RuleBase" id="RU365090"/>
    </source>
</evidence>
<comment type="similarity">
    <text evidence="1">Belongs to the MoeA family.</text>
</comment>
<dbReference type="GO" id="GO:0046872">
    <property type="term" value="F:metal ion binding"/>
    <property type="evidence" value="ECO:0007669"/>
    <property type="project" value="UniProtKB-UniRule"/>
</dbReference>
<reference evidence="3 4" key="1">
    <citation type="submission" date="2024-12" db="EMBL/GenBank/DDBJ databases">
        <title>The unique morphological basis and parallel evolutionary history of personate flowers in Penstemon.</title>
        <authorList>
            <person name="Depatie T.H."/>
            <person name="Wessinger C.A."/>
        </authorList>
    </citation>
    <scope>NUCLEOTIDE SEQUENCE [LARGE SCALE GENOMIC DNA]</scope>
    <source>
        <strain evidence="3">WTNN_2</strain>
        <tissue evidence="3">Leaf</tissue>
    </source>
</reference>
<keyword evidence="1" id="KW-0808">Transferase</keyword>
<name>A0ABD3SWB5_9LAMI</name>
<comment type="function">
    <text evidence="1">Catalyzes two steps in the biosynthesis of the molybdenum cofactor. In the first step, molybdopterin is adenylated. Subsequently, molybdate is inserted into adenylated molybdopterin and AMP is released.</text>
</comment>
<dbReference type="GO" id="GO:0061599">
    <property type="term" value="F:molybdopterin molybdotransferase activity"/>
    <property type="evidence" value="ECO:0007669"/>
    <property type="project" value="UniProtKB-UniRule"/>
</dbReference>
<dbReference type="EC" id="2.10.1.1" evidence="1"/>
<dbReference type="InterPro" id="IPR036688">
    <property type="entry name" value="MoeA_C_domain_IV_sf"/>
</dbReference>
<dbReference type="EC" id="2.7.7.75" evidence="1"/>
<keyword evidence="1" id="KW-0460">Magnesium</keyword>
<evidence type="ECO:0000313" key="3">
    <source>
        <dbReference type="EMBL" id="KAL3828909.1"/>
    </source>
</evidence>
<comment type="catalytic activity">
    <reaction evidence="1">
        <text>molybdopterin + ATP + H(+) = adenylyl-molybdopterin + diphosphate</text>
        <dbReference type="Rhea" id="RHEA:31331"/>
        <dbReference type="ChEBI" id="CHEBI:15378"/>
        <dbReference type="ChEBI" id="CHEBI:30616"/>
        <dbReference type="ChEBI" id="CHEBI:33019"/>
        <dbReference type="ChEBI" id="CHEBI:58698"/>
        <dbReference type="ChEBI" id="CHEBI:62727"/>
    </reaction>
</comment>
<comment type="catalytic activity">
    <reaction evidence="1">
        <text>adenylyl-molybdopterin + molybdate = Mo-molybdopterin + AMP + H(+)</text>
        <dbReference type="Rhea" id="RHEA:35047"/>
        <dbReference type="ChEBI" id="CHEBI:15378"/>
        <dbReference type="ChEBI" id="CHEBI:36264"/>
        <dbReference type="ChEBI" id="CHEBI:62727"/>
        <dbReference type="ChEBI" id="CHEBI:71302"/>
        <dbReference type="ChEBI" id="CHEBI:456215"/>
    </reaction>
</comment>